<gene>
    <name evidence="1" type="ORF">COPCOM_03590</name>
</gene>
<comment type="caution">
    <text evidence="1">The sequence shown here is derived from an EMBL/GenBank/DDBJ whole genome shotgun (WGS) entry which is preliminary data.</text>
</comment>
<name>C0BEH8_9FIRM</name>
<dbReference type="EMBL" id="ABVR01000045">
    <property type="protein sequence ID" value="EEG88255.1"/>
    <property type="molecule type" value="Genomic_DNA"/>
</dbReference>
<organism evidence="1 2">
    <name type="scientific">Coprococcus comes ATCC 27758</name>
    <dbReference type="NCBI Taxonomy" id="470146"/>
    <lineage>
        <taxon>Bacteria</taxon>
        <taxon>Bacillati</taxon>
        <taxon>Bacillota</taxon>
        <taxon>Clostridia</taxon>
        <taxon>Lachnospirales</taxon>
        <taxon>Lachnospiraceae</taxon>
        <taxon>Coprococcus</taxon>
    </lineage>
</organism>
<dbReference type="GeneID" id="92823368"/>
<dbReference type="Proteomes" id="UP000003793">
    <property type="component" value="Unassembled WGS sequence"/>
</dbReference>
<sequence>MAKRKLNYRFHNPNPVEVTADYILKVMIEVNTEKVEKAIRVKMQTITEKKYNDIQKKDGFE</sequence>
<dbReference type="HOGENOM" id="CLU_208859_0_0_9"/>
<accession>C0BEH8</accession>
<dbReference type="RefSeq" id="WP_008374045.1">
    <property type="nucleotide sequence ID" value="NZ_CP102277.1"/>
</dbReference>
<reference evidence="1 2" key="1">
    <citation type="submission" date="2009-02" db="EMBL/GenBank/DDBJ databases">
        <authorList>
            <person name="Fulton L."/>
            <person name="Clifton S."/>
            <person name="Fulton B."/>
            <person name="Xu J."/>
            <person name="Minx P."/>
            <person name="Pepin K.H."/>
            <person name="Johnson M."/>
            <person name="Bhonagiri V."/>
            <person name="Nash W.E."/>
            <person name="Mardis E.R."/>
            <person name="Wilson R.K."/>
        </authorList>
    </citation>
    <scope>NUCLEOTIDE SEQUENCE [LARGE SCALE GENOMIC DNA]</scope>
    <source>
        <strain evidence="1 2">ATCC 27758</strain>
    </source>
</reference>
<reference evidence="1 2" key="2">
    <citation type="submission" date="2009-03" db="EMBL/GenBank/DDBJ databases">
        <title>Draft genome sequence of Coprococcus comes (ATCC 27758).</title>
        <authorList>
            <person name="Sudarsanam P."/>
            <person name="Ley R."/>
            <person name="Guruge J."/>
            <person name="Turnbaugh P.J."/>
            <person name="Mahowald M."/>
            <person name="Liep D."/>
            <person name="Gordon J."/>
        </authorList>
    </citation>
    <scope>NUCLEOTIDE SEQUENCE [LARGE SCALE GENOMIC DNA]</scope>
    <source>
        <strain evidence="1 2">ATCC 27758</strain>
    </source>
</reference>
<evidence type="ECO:0000313" key="1">
    <source>
        <dbReference type="EMBL" id="EEG88255.1"/>
    </source>
</evidence>
<proteinExistence type="predicted"/>
<protein>
    <submittedName>
        <fullName evidence="1">Uncharacterized protein</fullName>
    </submittedName>
</protein>
<evidence type="ECO:0000313" key="2">
    <source>
        <dbReference type="Proteomes" id="UP000003793"/>
    </source>
</evidence>
<dbReference type="AlphaFoldDB" id="C0BEH8"/>